<proteinExistence type="predicted"/>
<evidence type="ECO:0000313" key="3">
    <source>
        <dbReference type="Proteomes" id="UP000186720"/>
    </source>
</evidence>
<evidence type="ECO:0008006" key="4">
    <source>
        <dbReference type="Google" id="ProtNLM"/>
    </source>
</evidence>
<dbReference type="AlphaFoldDB" id="A0A1Q5ZUS5"/>
<sequence>MEETVIHEEATHAPDPRDLVLTPEAQYYLNEGAGWAKFLGVAGFIGCGFILILAFFISTIFSMAGRMSPNPNPSLQSGMGAFVGVIYGLMALLYFFPSLYVYKFGVNAKKGILIRDSADITLAVIKLKSFLKFWGVLMIISLAFGVLCIIGLIAGAGALSHLQR</sequence>
<dbReference type="RefSeq" id="WP_074488279.1">
    <property type="nucleotide sequence ID" value="NZ_FPAM01000001.1"/>
</dbReference>
<gene>
    <name evidence="2" type="ORF">RG47T_0884</name>
</gene>
<evidence type="ECO:0000256" key="1">
    <source>
        <dbReference type="SAM" id="Phobius"/>
    </source>
</evidence>
<keyword evidence="3" id="KW-1185">Reference proteome</keyword>
<name>A0A1Q5ZUS5_9SPHI</name>
<dbReference type="Proteomes" id="UP000186720">
    <property type="component" value="Unassembled WGS sequence"/>
</dbReference>
<keyword evidence="1" id="KW-0812">Transmembrane</keyword>
<dbReference type="STRING" id="1302689.RG47T_0884"/>
<dbReference type="EMBL" id="MPPL01000001">
    <property type="protein sequence ID" value="OKS85438.1"/>
    <property type="molecule type" value="Genomic_DNA"/>
</dbReference>
<feature type="transmembrane region" description="Helical" evidence="1">
    <location>
        <begin position="38"/>
        <end position="63"/>
    </location>
</feature>
<keyword evidence="1" id="KW-1133">Transmembrane helix</keyword>
<feature type="transmembrane region" description="Helical" evidence="1">
    <location>
        <begin position="133"/>
        <end position="159"/>
    </location>
</feature>
<dbReference type="OrthoDB" id="1121797at2"/>
<evidence type="ECO:0000313" key="2">
    <source>
        <dbReference type="EMBL" id="OKS85438.1"/>
    </source>
</evidence>
<protein>
    <recommendedName>
        <fullName evidence="4">DUF5362 domain-containing protein</fullName>
    </recommendedName>
</protein>
<accession>A0A1Q5ZUS5</accession>
<organism evidence="2 3">
    <name type="scientific">Mucilaginibacter polytrichastri</name>
    <dbReference type="NCBI Taxonomy" id="1302689"/>
    <lineage>
        <taxon>Bacteria</taxon>
        <taxon>Pseudomonadati</taxon>
        <taxon>Bacteroidota</taxon>
        <taxon>Sphingobacteriia</taxon>
        <taxon>Sphingobacteriales</taxon>
        <taxon>Sphingobacteriaceae</taxon>
        <taxon>Mucilaginibacter</taxon>
    </lineage>
</organism>
<comment type="caution">
    <text evidence="2">The sequence shown here is derived from an EMBL/GenBank/DDBJ whole genome shotgun (WGS) entry which is preliminary data.</text>
</comment>
<keyword evidence="1" id="KW-0472">Membrane</keyword>
<feature type="transmembrane region" description="Helical" evidence="1">
    <location>
        <begin position="75"/>
        <end position="96"/>
    </location>
</feature>
<reference evidence="2 3" key="1">
    <citation type="submission" date="2016-11" db="EMBL/GenBank/DDBJ databases">
        <title>Whole Genome Sequencing of Mucilaginibacter polytrichastri RG4-7(T) isolated from the moss sample.</title>
        <authorList>
            <person name="Li Y."/>
        </authorList>
    </citation>
    <scope>NUCLEOTIDE SEQUENCE [LARGE SCALE GENOMIC DNA]</scope>
    <source>
        <strain evidence="2 3">RG4-7</strain>
    </source>
</reference>